<proteinExistence type="predicted"/>
<organism evidence="1">
    <name type="scientific">Capitella teleta</name>
    <name type="common">Polychaete worm</name>
    <dbReference type="NCBI Taxonomy" id="283909"/>
    <lineage>
        <taxon>Eukaryota</taxon>
        <taxon>Metazoa</taxon>
        <taxon>Spiralia</taxon>
        <taxon>Lophotrochozoa</taxon>
        <taxon>Annelida</taxon>
        <taxon>Polychaeta</taxon>
        <taxon>Sedentaria</taxon>
        <taxon>Scolecida</taxon>
        <taxon>Capitellidae</taxon>
        <taxon>Capitella</taxon>
    </lineage>
</organism>
<dbReference type="AlphaFoldDB" id="R7TZ25"/>
<accession>R7TZ25</accession>
<evidence type="ECO:0000313" key="1">
    <source>
        <dbReference type="EMBL" id="ELT99004.1"/>
    </source>
</evidence>
<gene>
    <name evidence="1" type="ORF">CAPTEDRAFT_208495</name>
</gene>
<dbReference type="EnsemblMetazoa" id="CapteT208495">
    <property type="protein sequence ID" value="CapteP208495"/>
    <property type="gene ID" value="CapteG208495"/>
</dbReference>
<dbReference type="HOGENOM" id="CLU_681965_0_0_1"/>
<dbReference type="Proteomes" id="UP000014760">
    <property type="component" value="Unassembled WGS sequence"/>
</dbReference>
<protein>
    <submittedName>
        <fullName evidence="1 2">Uncharacterized protein</fullName>
    </submittedName>
</protein>
<evidence type="ECO:0000313" key="2">
    <source>
        <dbReference type="EnsemblMetazoa" id="CapteP208495"/>
    </source>
</evidence>
<sequence>MEVDSDDDLPCCQLLGVNVNAVESSDDIDISRAMNALHVDQKIQWATAKSEIVDSHSGEKIFQTKLLNFSKLTPKLFNFTPGKSVLDKTLASCGPVMFVEDDQTASMISSNLTKSAHLMKWSPSFDNILKIFSVLGIDMNFIDGSNINMDENIGADCQKEIQLKPDRFRSVIWVLTNCFQQKRYIIQVTFYSLQEEMKNVYHWLFELFTEKHFIDSLGSLVKSAINLTAHHHNWVYLCQTFGSSRRPRMFQRCLSFEAVHQVFRTESPLYVPSELAVRHIIPILKQINLKSKSNSMYEYSSILHLVNIFVGMEECASSDKAHYQNLIHHICCISADTKEHSAPDYFKLNAQTIHLKMALTKKLHAASSKPVYGTLDSWRKEAEPMTVQLAGSTLNSQTSTEDTI</sequence>
<dbReference type="EMBL" id="AMQN01010218">
    <property type="status" value="NOT_ANNOTATED_CDS"/>
    <property type="molecule type" value="Genomic_DNA"/>
</dbReference>
<evidence type="ECO:0000313" key="3">
    <source>
        <dbReference type="Proteomes" id="UP000014760"/>
    </source>
</evidence>
<name>R7TZ25_CAPTE</name>
<reference evidence="2" key="3">
    <citation type="submission" date="2015-06" db="UniProtKB">
        <authorList>
            <consortium name="EnsemblMetazoa"/>
        </authorList>
    </citation>
    <scope>IDENTIFICATION</scope>
</reference>
<keyword evidence="3" id="KW-1185">Reference proteome</keyword>
<reference evidence="3" key="1">
    <citation type="submission" date="2012-12" db="EMBL/GenBank/DDBJ databases">
        <authorList>
            <person name="Hellsten U."/>
            <person name="Grimwood J."/>
            <person name="Chapman J.A."/>
            <person name="Shapiro H."/>
            <person name="Aerts A."/>
            <person name="Otillar R.P."/>
            <person name="Terry A.Y."/>
            <person name="Boore J.L."/>
            <person name="Simakov O."/>
            <person name="Marletaz F."/>
            <person name="Cho S.-J."/>
            <person name="Edsinger-Gonzales E."/>
            <person name="Havlak P."/>
            <person name="Kuo D.-H."/>
            <person name="Larsson T."/>
            <person name="Lv J."/>
            <person name="Arendt D."/>
            <person name="Savage R."/>
            <person name="Osoegawa K."/>
            <person name="de Jong P."/>
            <person name="Lindberg D.R."/>
            <person name="Seaver E.C."/>
            <person name="Weisblat D.A."/>
            <person name="Putnam N.H."/>
            <person name="Grigoriev I.V."/>
            <person name="Rokhsar D.S."/>
        </authorList>
    </citation>
    <scope>NUCLEOTIDE SEQUENCE</scope>
    <source>
        <strain evidence="3">I ESC-2004</strain>
    </source>
</reference>
<dbReference type="EMBL" id="KB307321">
    <property type="protein sequence ID" value="ELT99004.1"/>
    <property type="molecule type" value="Genomic_DNA"/>
</dbReference>
<reference evidence="1 3" key="2">
    <citation type="journal article" date="2013" name="Nature">
        <title>Insights into bilaterian evolution from three spiralian genomes.</title>
        <authorList>
            <person name="Simakov O."/>
            <person name="Marletaz F."/>
            <person name="Cho S.J."/>
            <person name="Edsinger-Gonzales E."/>
            <person name="Havlak P."/>
            <person name="Hellsten U."/>
            <person name="Kuo D.H."/>
            <person name="Larsson T."/>
            <person name="Lv J."/>
            <person name="Arendt D."/>
            <person name="Savage R."/>
            <person name="Osoegawa K."/>
            <person name="de Jong P."/>
            <person name="Grimwood J."/>
            <person name="Chapman J.A."/>
            <person name="Shapiro H."/>
            <person name="Aerts A."/>
            <person name="Otillar R.P."/>
            <person name="Terry A.Y."/>
            <person name="Boore J.L."/>
            <person name="Grigoriev I.V."/>
            <person name="Lindberg D.R."/>
            <person name="Seaver E.C."/>
            <person name="Weisblat D.A."/>
            <person name="Putnam N.H."/>
            <person name="Rokhsar D.S."/>
        </authorList>
    </citation>
    <scope>NUCLEOTIDE SEQUENCE</scope>
    <source>
        <strain evidence="1 3">I ESC-2004</strain>
    </source>
</reference>